<sequence>MEWLFNPWVISLIIVAVIASNIAALKYTAHMKFGQKEKIDYLREKQQREAALKAEQEKERANSEQDPKIE</sequence>
<dbReference type="EMBL" id="CP061854">
    <property type="protein sequence ID" value="QOD55901.1"/>
    <property type="molecule type" value="Genomic_DNA"/>
</dbReference>
<organism evidence="1 2">
    <name type="scientific">Photobacterium damsela subsp. piscicida</name>
    <name type="common">Pasteurella piscicida</name>
    <dbReference type="NCBI Taxonomy" id="38294"/>
    <lineage>
        <taxon>Bacteria</taxon>
        <taxon>Pseudomonadati</taxon>
        <taxon>Pseudomonadota</taxon>
        <taxon>Gammaproteobacteria</taxon>
        <taxon>Vibrionales</taxon>
        <taxon>Vibrionaceae</taxon>
        <taxon>Photobacterium</taxon>
    </lineage>
</organism>
<dbReference type="InterPro" id="IPR021550">
    <property type="entry name" value="DUF2897"/>
</dbReference>
<proteinExistence type="predicted"/>
<evidence type="ECO:0000313" key="1">
    <source>
        <dbReference type="EMBL" id="QOD55901.1"/>
    </source>
</evidence>
<gene>
    <name evidence="1" type="ORF">IC627_11530</name>
</gene>
<accession>A0A1Q9H6K3</accession>
<dbReference type="RefSeq" id="WP_069107563.1">
    <property type="nucleotide sequence ID" value="NZ_CP061861.1"/>
</dbReference>
<protein>
    <submittedName>
        <fullName evidence="1">DUF2897 family protein</fullName>
    </submittedName>
</protein>
<dbReference type="AlphaFoldDB" id="A0A1Q9H6K3"/>
<name>A0A1Q9H6K3_PHODP</name>
<evidence type="ECO:0000313" key="2">
    <source>
        <dbReference type="Proteomes" id="UP000516656"/>
    </source>
</evidence>
<reference evidence="1 2" key="1">
    <citation type="submission" date="2020-09" db="EMBL/GenBank/DDBJ databases">
        <title>Complete, closed and curated genome sequences of Photobacterium damselae subsp. piscicida isolates from Australia indicate localised evolution and additional plasmid-borne pathogenicity mechanisms.</title>
        <authorList>
            <person name="Baseggio L."/>
            <person name="Silayeva O."/>
            <person name="Buller N."/>
            <person name="Landos M."/>
            <person name="Engelstaedter J."/>
            <person name="Barnes A.C."/>
        </authorList>
    </citation>
    <scope>NUCLEOTIDE SEQUENCE [LARGE SCALE GENOMIC DNA]</scope>
    <source>
        <strain evidence="1 2">AS-16-0540-1</strain>
    </source>
</reference>
<dbReference type="Pfam" id="PF11446">
    <property type="entry name" value="DUF2897"/>
    <property type="match status" value="1"/>
</dbReference>
<dbReference type="Proteomes" id="UP000516656">
    <property type="component" value="Chromosome 1"/>
</dbReference>